<organism evidence="8 9">
    <name type="scientific">Lacticaseibacillus pabuli</name>
    <dbReference type="NCBI Taxonomy" id="3025672"/>
    <lineage>
        <taxon>Bacteria</taxon>
        <taxon>Bacillati</taxon>
        <taxon>Bacillota</taxon>
        <taxon>Bacilli</taxon>
        <taxon>Lactobacillales</taxon>
        <taxon>Lactobacillaceae</taxon>
        <taxon>Lacticaseibacillus</taxon>
    </lineage>
</organism>
<dbReference type="PANTHER" id="PTHR30629">
    <property type="entry name" value="PROPHAGE INTEGRASE"/>
    <property type="match status" value="1"/>
</dbReference>
<comment type="similarity">
    <text evidence="1">Belongs to the 'phage' integrase family.</text>
</comment>
<evidence type="ECO:0000259" key="7">
    <source>
        <dbReference type="PROSITE" id="PS51900"/>
    </source>
</evidence>
<evidence type="ECO:0000256" key="1">
    <source>
        <dbReference type="ARBA" id="ARBA00008857"/>
    </source>
</evidence>
<dbReference type="InterPro" id="IPR010998">
    <property type="entry name" value="Integrase_recombinase_N"/>
</dbReference>
<dbReference type="Proteomes" id="UP001220377">
    <property type="component" value="Chromosome"/>
</dbReference>
<dbReference type="Pfam" id="PF14659">
    <property type="entry name" value="Phage_int_SAM_3"/>
    <property type="match status" value="1"/>
</dbReference>
<evidence type="ECO:0000313" key="8">
    <source>
        <dbReference type="EMBL" id="WDF83558.1"/>
    </source>
</evidence>
<dbReference type="InterPro" id="IPR013762">
    <property type="entry name" value="Integrase-like_cat_sf"/>
</dbReference>
<dbReference type="Gene3D" id="1.10.150.130">
    <property type="match status" value="1"/>
</dbReference>
<evidence type="ECO:0000256" key="2">
    <source>
        <dbReference type="ARBA" id="ARBA00022908"/>
    </source>
</evidence>
<evidence type="ECO:0000256" key="3">
    <source>
        <dbReference type="ARBA" id="ARBA00023125"/>
    </source>
</evidence>
<dbReference type="InterPro" id="IPR004107">
    <property type="entry name" value="Integrase_SAM-like_N"/>
</dbReference>
<keyword evidence="2" id="KW-0229">DNA integration</keyword>
<dbReference type="InterPro" id="IPR002104">
    <property type="entry name" value="Integrase_catalytic"/>
</dbReference>
<protein>
    <submittedName>
        <fullName evidence="8">Integrase</fullName>
    </submittedName>
</protein>
<accession>A0ABY7WVQ0</accession>
<reference evidence="8 9" key="1">
    <citation type="submission" date="2023-02" db="EMBL/GenBank/DDBJ databases">
        <title>Genome sequence of Lacticaseibacillus sp. KACC 23028.</title>
        <authorList>
            <person name="Kim S."/>
            <person name="Heo J."/>
            <person name="Kwon S.-W."/>
        </authorList>
    </citation>
    <scope>NUCLEOTIDE SEQUENCE [LARGE SCALE GENOMIC DNA]</scope>
    <source>
        <strain evidence="8 9">KACC 23028</strain>
    </source>
</reference>
<dbReference type="InterPro" id="IPR011010">
    <property type="entry name" value="DNA_brk_join_enz"/>
</dbReference>
<feature type="domain" description="Core-binding (CB)" evidence="7">
    <location>
        <begin position="76"/>
        <end position="160"/>
    </location>
</feature>
<keyword evidence="4" id="KW-0233">DNA recombination</keyword>
<dbReference type="RefSeq" id="WP_274261782.1">
    <property type="nucleotide sequence ID" value="NZ_CP117884.1"/>
</dbReference>
<keyword evidence="9" id="KW-1185">Reference proteome</keyword>
<keyword evidence="3 5" id="KW-0238">DNA-binding</keyword>
<feature type="domain" description="Tyr recombinase" evidence="6">
    <location>
        <begin position="180"/>
        <end position="286"/>
    </location>
</feature>
<evidence type="ECO:0000313" key="9">
    <source>
        <dbReference type="Proteomes" id="UP001220377"/>
    </source>
</evidence>
<dbReference type="InterPro" id="IPR044068">
    <property type="entry name" value="CB"/>
</dbReference>
<evidence type="ECO:0000259" key="6">
    <source>
        <dbReference type="PROSITE" id="PS51898"/>
    </source>
</evidence>
<dbReference type="Gene3D" id="1.10.443.10">
    <property type="entry name" value="Intergrase catalytic core"/>
    <property type="match status" value="1"/>
</dbReference>
<dbReference type="InterPro" id="IPR050808">
    <property type="entry name" value="Phage_Integrase"/>
</dbReference>
<evidence type="ECO:0000256" key="4">
    <source>
        <dbReference type="ARBA" id="ARBA00023172"/>
    </source>
</evidence>
<dbReference type="PANTHER" id="PTHR30629:SF2">
    <property type="entry name" value="PROPHAGE INTEGRASE INTS-RELATED"/>
    <property type="match status" value="1"/>
</dbReference>
<dbReference type="EMBL" id="CP117884">
    <property type="protein sequence ID" value="WDF83558.1"/>
    <property type="molecule type" value="Genomic_DNA"/>
</dbReference>
<name>A0ABY7WVQ0_9LACO</name>
<gene>
    <name evidence="8" type="ORF">PQ472_04810</name>
</gene>
<dbReference type="PROSITE" id="PS51900">
    <property type="entry name" value="CB"/>
    <property type="match status" value="1"/>
</dbReference>
<proteinExistence type="inferred from homology"/>
<dbReference type="SUPFAM" id="SSF56349">
    <property type="entry name" value="DNA breaking-rejoining enzymes"/>
    <property type="match status" value="1"/>
</dbReference>
<dbReference type="PROSITE" id="PS51898">
    <property type="entry name" value="TYR_RECOMBINASE"/>
    <property type="match status" value="1"/>
</dbReference>
<evidence type="ECO:0000256" key="5">
    <source>
        <dbReference type="PROSITE-ProRule" id="PRU01248"/>
    </source>
</evidence>
<sequence>MKKWTPMNKHPHLYKYETSKGITLYAIRRGYYAANNKRAEFTKSGFKNWHDADKELKQFEADLAMNKLDKLNSGHITLDRYWKKYLNQRLKTNRWRPSTAKKAVASYEQRIKPAFGNMNLRDIRRPQVQEWLDDIAAQGYAKETSRSLLIALNSILNAAIQDEYLDKNRTHGVTTSGKEPRPKSLQPEDFAKWLDVAKHTLKRYDYSVIALAAVTGMRRGEVCGLRTNSITFSKRPDGSQMAEIKIDKSRTIYTDSKREGDPLKTNASYRTIYVSGSIIDDLSFAV</sequence>